<dbReference type="AlphaFoldDB" id="A0A1S4B1D4"/>
<dbReference type="OrthoDB" id="1917367at2759"/>
<dbReference type="RefSeq" id="XP_016482737.1">
    <property type="nucleotide sequence ID" value="XM_016627251.1"/>
</dbReference>
<evidence type="ECO:0008006" key="2">
    <source>
        <dbReference type="Google" id="ProtNLM"/>
    </source>
</evidence>
<reference evidence="1" key="1">
    <citation type="submission" date="2025-08" db="UniProtKB">
        <authorList>
            <consortium name="RefSeq"/>
        </authorList>
    </citation>
    <scope>IDENTIFICATION</scope>
</reference>
<name>A0A1S4B1D4_TOBAC</name>
<gene>
    <name evidence="1" type="primary">LOC107803510</name>
</gene>
<proteinExistence type="predicted"/>
<sequence>MTFPMVLVLQDETFSEKEMQFSPKISNTSLQVERTGKEQNWMVVLPYMLVNDQSAHRRIRSILLLIMSRLCTYLVQFKVLLIICQMLPFLQEALNDPIWVKSMAEEIQALERNQAWNIVTLPEWKKPADCKCIFSIKHKPDGTIDRYKARLIARGFTQTYGVDYQEPLYLCQS</sequence>
<dbReference type="PaxDb" id="4097-A0A1S4B1D4"/>
<dbReference type="STRING" id="4097.A0A1S4B1D4"/>
<organism evidence="1">
    <name type="scientific">Nicotiana tabacum</name>
    <name type="common">Common tobacco</name>
    <dbReference type="NCBI Taxonomy" id="4097"/>
    <lineage>
        <taxon>Eukaryota</taxon>
        <taxon>Viridiplantae</taxon>
        <taxon>Streptophyta</taxon>
        <taxon>Embryophyta</taxon>
        <taxon>Tracheophyta</taxon>
        <taxon>Spermatophyta</taxon>
        <taxon>Magnoliopsida</taxon>
        <taxon>eudicotyledons</taxon>
        <taxon>Gunneridae</taxon>
        <taxon>Pentapetalae</taxon>
        <taxon>asterids</taxon>
        <taxon>lamiids</taxon>
        <taxon>Solanales</taxon>
        <taxon>Solanaceae</taxon>
        <taxon>Nicotianoideae</taxon>
        <taxon>Nicotianeae</taxon>
        <taxon>Nicotiana</taxon>
    </lineage>
</organism>
<dbReference type="KEGG" id="nta:107803510"/>
<protein>
    <recommendedName>
        <fullName evidence="2">Reverse transcriptase Ty1/copia-type domain-containing protein</fullName>
    </recommendedName>
</protein>
<evidence type="ECO:0000313" key="1">
    <source>
        <dbReference type="RefSeq" id="XP_016482737.1"/>
    </source>
</evidence>
<accession>A0A1S4B1D4</accession>